<feature type="region of interest" description="Disordered" evidence="1">
    <location>
        <begin position="1"/>
        <end position="26"/>
    </location>
</feature>
<dbReference type="EMBL" id="JACIBY010000005">
    <property type="protein sequence ID" value="MBB3838962.1"/>
    <property type="molecule type" value="Genomic_DNA"/>
</dbReference>
<reference evidence="2 3" key="1">
    <citation type="submission" date="2020-08" db="EMBL/GenBank/DDBJ databases">
        <title>Genomic Encyclopedia of Type Strains, Phase IV (KMG-IV): sequencing the most valuable type-strain genomes for metagenomic binning, comparative biology and taxonomic classification.</title>
        <authorList>
            <person name="Goeker M."/>
        </authorList>
    </citation>
    <scope>NUCLEOTIDE SEQUENCE [LARGE SCALE GENOMIC DNA]</scope>
    <source>
        <strain evidence="2 3">DSM 17976</strain>
    </source>
</reference>
<comment type="caution">
    <text evidence="2">The sequence shown here is derived from an EMBL/GenBank/DDBJ whole genome shotgun (WGS) entry which is preliminary data.</text>
</comment>
<evidence type="ECO:0008006" key="4">
    <source>
        <dbReference type="Google" id="ProtNLM"/>
    </source>
</evidence>
<feature type="compositionally biased region" description="Basic and acidic residues" evidence="1">
    <location>
        <begin position="1"/>
        <end position="19"/>
    </location>
</feature>
<accession>A0A7W5ZNN2</accession>
<evidence type="ECO:0000256" key="1">
    <source>
        <dbReference type="SAM" id="MobiDB-lite"/>
    </source>
</evidence>
<gene>
    <name evidence="2" type="ORF">FHS57_002968</name>
</gene>
<proteinExistence type="predicted"/>
<protein>
    <recommendedName>
        <fullName evidence="4">RloB domain-containing protein</fullName>
    </recommendedName>
</protein>
<sequence length="240" mass="27710">MSKQSKEHQARQVHKEKLRSAKRAKRNEAPILERDAPIKPLFRKFLIVSEGVNTEVSYFQQFRLPHIKVVPIGTGYNTISLVEKAIELAAEPQYADFEVWCVFDKDSFPNGRFNEAIRLAIHHFGRVAYSNQAFEYWLILHFEDHQGSAMDRKLYEPKINQYLAPHKLFYDGNGSKKVGKDFFELMLAIDPKNSKSRQVNAITRAQNIFRQNTHESPALEESSTTVFQLIEAINGKEDAQ</sequence>
<name>A0A7W5ZNN2_9BACT</name>
<dbReference type="RefSeq" id="WP_183974807.1">
    <property type="nucleotide sequence ID" value="NZ_JACIBY010000005.1"/>
</dbReference>
<evidence type="ECO:0000313" key="2">
    <source>
        <dbReference type="EMBL" id="MBB3838962.1"/>
    </source>
</evidence>
<dbReference type="Pfam" id="PF13707">
    <property type="entry name" value="RloB"/>
    <property type="match status" value="1"/>
</dbReference>
<dbReference type="Proteomes" id="UP000541352">
    <property type="component" value="Unassembled WGS sequence"/>
</dbReference>
<evidence type="ECO:0000313" key="3">
    <source>
        <dbReference type="Proteomes" id="UP000541352"/>
    </source>
</evidence>
<organism evidence="2 3">
    <name type="scientific">Runella defluvii</name>
    <dbReference type="NCBI Taxonomy" id="370973"/>
    <lineage>
        <taxon>Bacteria</taxon>
        <taxon>Pseudomonadati</taxon>
        <taxon>Bacteroidota</taxon>
        <taxon>Cytophagia</taxon>
        <taxon>Cytophagales</taxon>
        <taxon>Spirosomataceae</taxon>
        <taxon>Runella</taxon>
    </lineage>
</organism>
<dbReference type="InterPro" id="IPR025591">
    <property type="entry name" value="RloB"/>
</dbReference>
<keyword evidence="3" id="KW-1185">Reference proteome</keyword>
<dbReference type="AlphaFoldDB" id="A0A7W5ZNN2"/>